<dbReference type="EMBL" id="LVLJ01003558">
    <property type="protein sequence ID" value="OAE20959.1"/>
    <property type="molecule type" value="Genomic_DNA"/>
</dbReference>
<feature type="compositionally biased region" description="Polar residues" evidence="1">
    <location>
        <begin position="1"/>
        <end position="12"/>
    </location>
</feature>
<proteinExistence type="predicted"/>
<reference evidence="2" key="1">
    <citation type="submission" date="2016-03" db="EMBL/GenBank/DDBJ databases">
        <title>Mechanisms controlling the formation of the plant cell surface in tip-growing cells are functionally conserved among land plants.</title>
        <authorList>
            <person name="Honkanen S."/>
            <person name="Jones V.A."/>
            <person name="Morieri G."/>
            <person name="Champion C."/>
            <person name="Hetherington A.J."/>
            <person name="Kelly S."/>
            <person name="Saint-Marcoux D."/>
            <person name="Proust H."/>
            <person name="Prescott H."/>
            <person name="Dolan L."/>
        </authorList>
    </citation>
    <scope>NUCLEOTIDE SEQUENCE [LARGE SCALE GENOMIC DNA]</scope>
    <source>
        <tissue evidence="2">Whole gametophyte</tissue>
    </source>
</reference>
<protein>
    <submittedName>
        <fullName evidence="2">Uncharacterized protein</fullName>
    </submittedName>
</protein>
<feature type="region of interest" description="Disordered" evidence="1">
    <location>
        <begin position="1"/>
        <end position="35"/>
    </location>
</feature>
<accession>A0A176VJ47</accession>
<keyword evidence="3" id="KW-1185">Reference proteome</keyword>
<gene>
    <name evidence="2" type="ORF">AXG93_927s1000</name>
</gene>
<organism evidence="2 3">
    <name type="scientific">Marchantia polymorpha subsp. ruderalis</name>
    <dbReference type="NCBI Taxonomy" id="1480154"/>
    <lineage>
        <taxon>Eukaryota</taxon>
        <taxon>Viridiplantae</taxon>
        <taxon>Streptophyta</taxon>
        <taxon>Embryophyta</taxon>
        <taxon>Marchantiophyta</taxon>
        <taxon>Marchantiopsida</taxon>
        <taxon>Marchantiidae</taxon>
        <taxon>Marchantiales</taxon>
        <taxon>Marchantiaceae</taxon>
        <taxon>Marchantia</taxon>
    </lineage>
</organism>
<evidence type="ECO:0000256" key="1">
    <source>
        <dbReference type="SAM" id="MobiDB-lite"/>
    </source>
</evidence>
<evidence type="ECO:0000313" key="3">
    <source>
        <dbReference type="Proteomes" id="UP000077202"/>
    </source>
</evidence>
<sequence>MEKLLPNSSSKHGNIDWTRETPAIPDLNSEKRKSSKELQFKEMIKGLADRIAQAMSESPDMGAYMLKQKRMCRKGKTKDMNLTLGKKLIAQRAAEDLKPDLYANVEFENLDDMGAYMLQQKQKCKQGRIADSSDFARSSD</sequence>
<dbReference type="AlphaFoldDB" id="A0A176VJ47"/>
<comment type="caution">
    <text evidence="2">The sequence shown here is derived from an EMBL/GenBank/DDBJ whole genome shotgun (WGS) entry which is preliminary data.</text>
</comment>
<name>A0A176VJ47_MARPO</name>
<dbReference type="Proteomes" id="UP000077202">
    <property type="component" value="Unassembled WGS sequence"/>
</dbReference>
<evidence type="ECO:0000313" key="2">
    <source>
        <dbReference type="EMBL" id="OAE20959.1"/>
    </source>
</evidence>